<proteinExistence type="predicted"/>
<accession>A0ABP5AGX0</accession>
<reference evidence="3" key="1">
    <citation type="journal article" date="2019" name="Int. J. Syst. Evol. Microbiol.">
        <title>The Global Catalogue of Microorganisms (GCM) 10K type strain sequencing project: providing services to taxonomists for standard genome sequencing and annotation.</title>
        <authorList>
            <consortium name="The Broad Institute Genomics Platform"/>
            <consortium name="The Broad Institute Genome Sequencing Center for Infectious Disease"/>
            <person name="Wu L."/>
            <person name="Ma J."/>
        </authorList>
    </citation>
    <scope>NUCLEOTIDE SEQUENCE [LARGE SCALE GENOMIC DNA]</scope>
    <source>
        <strain evidence="3">JCM 13581</strain>
    </source>
</reference>
<evidence type="ECO:0008006" key="4">
    <source>
        <dbReference type="Google" id="ProtNLM"/>
    </source>
</evidence>
<evidence type="ECO:0000256" key="1">
    <source>
        <dbReference type="SAM" id="MobiDB-lite"/>
    </source>
</evidence>
<protein>
    <recommendedName>
        <fullName evidence="4">TetR family transcriptional regulator</fullName>
    </recommendedName>
</protein>
<organism evidence="2 3">
    <name type="scientific">Streptomyces sodiiphilus</name>
    <dbReference type="NCBI Taxonomy" id="226217"/>
    <lineage>
        <taxon>Bacteria</taxon>
        <taxon>Bacillati</taxon>
        <taxon>Actinomycetota</taxon>
        <taxon>Actinomycetes</taxon>
        <taxon>Kitasatosporales</taxon>
        <taxon>Streptomycetaceae</taxon>
        <taxon>Streptomyces</taxon>
    </lineage>
</organism>
<evidence type="ECO:0000313" key="2">
    <source>
        <dbReference type="EMBL" id="GAA1913055.1"/>
    </source>
</evidence>
<feature type="region of interest" description="Disordered" evidence="1">
    <location>
        <begin position="50"/>
        <end position="69"/>
    </location>
</feature>
<comment type="caution">
    <text evidence="2">The sequence shown here is derived from an EMBL/GenBank/DDBJ whole genome shotgun (WGS) entry which is preliminary data.</text>
</comment>
<name>A0ABP5AGX0_9ACTN</name>
<gene>
    <name evidence="2" type="ORF">GCM10009716_23420</name>
</gene>
<feature type="compositionally biased region" description="Pro residues" evidence="1">
    <location>
        <begin position="57"/>
        <end position="69"/>
    </location>
</feature>
<dbReference type="EMBL" id="BAAAMJ010000021">
    <property type="protein sequence ID" value="GAA1913055.1"/>
    <property type="molecule type" value="Genomic_DNA"/>
</dbReference>
<sequence>MPTEHACLAAAEQAARGIAPVKALLAPPTSRPSAQQGEPVPVVIRAFLEPTPTRPSDYPPPPSEAPPEPVTPAVGATMLLVFLNGLQADLTGQMVDWYAGLPTRIPEALGAPVAAAQGRSPVRPPNEWQAMADLRNSAMDVLTALADRPRKGPHGPGELHWRLALVEDVFAGALRRLAVPPDTSVGCSADLASAAGPLFGIQRTTAPPASRAAPNQHAY</sequence>
<keyword evidence="3" id="KW-1185">Reference proteome</keyword>
<dbReference type="Proteomes" id="UP001501303">
    <property type="component" value="Unassembled WGS sequence"/>
</dbReference>
<evidence type="ECO:0000313" key="3">
    <source>
        <dbReference type="Proteomes" id="UP001501303"/>
    </source>
</evidence>
<dbReference type="RefSeq" id="WP_344261255.1">
    <property type="nucleotide sequence ID" value="NZ_BAAAMJ010000021.1"/>
</dbReference>